<dbReference type="Gene3D" id="2.60.200.20">
    <property type="match status" value="1"/>
</dbReference>
<dbReference type="CDD" id="cd00060">
    <property type="entry name" value="FHA"/>
    <property type="match status" value="1"/>
</dbReference>
<accession>A0AAJ1IDD4</accession>
<dbReference type="PROSITE" id="PS50234">
    <property type="entry name" value="VWFA"/>
    <property type="match status" value="1"/>
</dbReference>
<evidence type="ECO:0000259" key="2">
    <source>
        <dbReference type="PROSITE" id="PS50234"/>
    </source>
</evidence>
<dbReference type="Pfam" id="PF00092">
    <property type="entry name" value="VWA"/>
    <property type="match status" value="1"/>
</dbReference>
<reference evidence="3 4" key="1">
    <citation type="submission" date="2022-12" db="EMBL/GenBank/DDBJ databases">
        <title>Metagenome assembled genome from gulf of manar.</title>
        <authorList>
            <person name="Kohli P."/>
            <person name="Pk S."/>
            <person name="Venkata Ramana C."/>
            <person name="Sasikala C."/>
        </authorList>
    </citation>
    <scope>NUCLEOTIDE SEQUENCE [LARGE SCALE GENOMIC DNA]</scope>
    <source>
        <strain evidence="3">JB008</strain>
    </source>
</reference>
<proteinExistence type="predicted"/>
<keyword evidence="1" id="KW-1133">Transmembrane helix</keyword>
<keyword evidence="1" id="KW-0472">Membrane</keyword>
<dbReference type="Gene3D" id="3.40.50.410">
    <property type="entry name" value="von Willebrand factor, type A domain"/>
    <property type="match status" value="1"/>
</dbReference>
<name>A0AAJ1IDD4_9SPIO</name>
<dbReference type="SUPFAM" id="SSF49879">
    <property type="entry name" value="SMAD/FHA domain"/>
    <property type="match status" value="1"/>
</dbReference>
<dbReference type="SUPFAM" id="SSF53300">
    <property type="entry name" value="vWA-like"/>
    <property type="match status" value="1"/>
</dbReference>
<dbReference type="CDD" id="cd00198">
    <property type="entry name" value="vWFA"/>
    <property type="match status" value="1"/>
</dbReference>
<evidence type="ECO:0000313" key="3">
    <source>
        <dbReference type="EMBL" id="MDC7225702.1"/>
    </source>
</evidence>
<keyword evidence="1" id="KW-0812">Transmembrane</keyword>
<dbReference type="SMART" id="SM00327">
    <property type="entry name" value="VWA"/>
    <property type="match status" value="1"/>
</dbReference>
<evidence type="ECO:0000313" key="4">
    <source>
        <dbReference type="Proteomes" id="UP001221217"/>
    </source>
</evidence>
<feature type="domain" description="VWFA" evidence="2">
    <location>
        <begin position="83"/>
        <end position="270"/>
    </location>
</feature>
<dbReference type="InterPro" id="IPR036465">
    <property type="entry name" value="vWFA_dom_sf"/>
</dbReference>
<comment type="caution">
    <text evidence="3">The sequence shown here is derived from an EMBL/GenBank/DDBJ whole genome shotgun (WGS) entry which is preliminary data.</text>
</comment>
<evidence type="ECO:0000256" key="1">
    <source>
        <dbReference type="SAM" id="Phobius"/>
    </source>
</evidence>
<feature type="transmembrane region" description="Helical" evidence="1">
    <location>
        <begin position="321"/>
        <end position="341"/>
    </location>
</feature>
<gene>
    <name evidence="3" type="ORF">PQJ61_02935</name>
</gene>
<sequence length="447" mass="48322">MKKPILITALLLSTVLLWSQDLRISQIDSNALMFKGEIDIYFSLPGADSSSLKAEDFSVIEKKAGVMKITSFETRPNEKAAIDFILLVDNSGSMYEESFQGEQRMEQARTALEAFLDEIEESGDNAAVYTFNTDLKEAAELGTDIPGIRRSLSTISQPDTAGSYTELYNSLISTASAFPGKAGRRAVIVLSDGENYSVSEHSGSSHPFWKNKVAEPDEIITAYHENGVTLDGISISDNRDAALGMICAESGGRFYDVRSTEEISGVYSAIREKILNEYKITVEAPPLDGSIGEITLAWQTHSDSRMLMVPLLFGGSSESSMPVLLILLAAAAAGIAALFIIPFDRPSKNPQIQGLDSNQKTILSEGSTIIGASRDADFTLAGGSGADPEHATIVKDDKTGAYTIVSKRPVRVNNRKVKTKTLSPGDVIRIEGSTIIFDEPDSTIVQQ</sequence>
<organism evidence="3 4">
    <name type="scientific">Candidatus Thalassospirochaeta sargassi</name>
    <dbReference type="NCBI Taxonomy" id="3119039"/>
    <lineage>
        <taxon>Bacteria</taxon>
        <taxon>Pseudomonadati</taxon>
        <taxon>Spirochaetota</taxon>
        <taxon>Spirochaetia</taxon>
        <taxon>Spirochaetales</taxon>
        <taxon>Spirochaetaceae</taxon>
        <taxon>Candidatus Thalassospirochaeta</taxon>
    </lineage>
</organism>
<dbReference type="InterPro" id="IPR002035">
    <property type="entry name" value="VWF_A"/>
</dbReference>
<dbReference type="EMBL" id="JAQQAL010000009">
    <property type="protein sequence ID" value="MDC7225702.1"/>
    <property type="molecule type" value="Genomic_DNA"/>
</dbReference>
<dbReference type="Proteomes" id="UP001221217">
    <property type="component" value="Unassembled WGS sequence"/>
</dbReference>
<dbReference type="AlphaFoldDB" id="A0AAJ1IDD4"/>
<protein>
    <submittedName>
        <fullName evidence="3">VWA domain-containing protein</fullName>
    </submittedName>
</protein>
<dbReference type="InterPro" id="IPR008984">
    <property type="entry name" value="SMAD_FHA_dom_sf"/>
</dbReference>